<protein>
    <recommendedName>
        <fullName evidence="3">AAA+ ATPase domain-containing protein</fullName>
    </recommendedName>
</protein>
<dbReference type="Proteomes" id="UP001476807">
    <property type="component" value="Unassembled WGS sequence"/>
</dbReference>
<dbReference type="Gene3D" id="3.40.50.300">
    <property type="entry name" value="P-loop containing nucleotide triphosphate hydrolases"/>
    <property type="match status" value="1"/>
</dbReference>
<dbReference type="EMBL" id="JBEOKT010000019">
    <property type="protein sequence ID" value="MER2999185.1"/>
    <property type="molecule type" value="Genomic_DNA"/>
</dbReference>
<evidence type="ECO:0008006" key="3">
    <source>
        <dbReference type="Google" id="ProtNLM"/>
    </source>
</evidence>
<organism evidence="1 2">
    <name type="scientific">Pontibacter populi</name>
    <dbReference type="NCBI Taxonomy" id="890055"/>
    <lineage>
        <taxon>Bacteria</taxon>
        <taxon>Pseudomonadati</taxon>
        <taxon>Bacteroidota</taxon>
        <taxon>Cytophagia</taxon>
        <taxon>Cytophagales</taxon>
        <taxon>Hymenobacteraceae</taxon>
        <taxon>Pontibacter</taxon>
    </lineage>
</organism>
<accession>A0ABV1RXP8</accession>
<dbReference type="RefSeq" id="WP_350413827.1">
    <property type="nucleotide sequence ID" value="NZ_JBEOKT010000019.1"/>
</dbReference>
<evidence type="ECO:0000313" key="1">
    <source>
        <dbReference type="EMBL" id="MER2999185.1"/>
    </source>
</evidence>
<dbReference type="SUPFAM" id="SSF52540">
    <property type="entry name" value="P-loop containing nucleoside triphosphate hydrolases"/>
    <property type="match status" value="1"/>
</dbReference>
<keyword evidence="2" id="KW-1185">Reference proteome</keyword>
<name>A0ABV1RXP8_9BACT</name>
<reference evidence="1 2" key="1">
    <citation type="submission" date="2024-06" db="EMBL/GenBank/DDBJ databases">
        <title>Pontibacter populi HYL7-15.</title>
        <authorList>
            <person name="Kim M.K."/>
        </authorList>
    </citation>
    <scope>NUCLEOTIDE SEQUENCE [LARGE SCALE GENOMIC DNA]</scope>
    <source>
        <strain evidence="1 2">HYL7-15</strain>
    </source>
</reference>
<evidence type="ECO:0000313" key="2">
    <source>
        <dbReference type="Proteomes" id="UP001476807"/>
    </source>
</evidence>
<sequence length="220" mass="25226">MKAEQLSDELRRLHNYLAKDTQPLWHPDIMLDAHNYKAWMMACAAFTQDKEALAKYGMRPGRGVLLTGPSGVGKSHIFILLQKYLNHVDRNQPLAFTKAQTVQYAYADTTNGGNAALSRIANKKHTNGLLVNQVFDDILAERPTKHFQEQPVYALPELITMREELFTSKGVLTHFTANYRSERIREVYGDRVLSRLLWMCDVIVFTDKATDWRAFNPLQV</sequence>
<dbReference type="InterPro" id="IPR027417">
    <property type="entry name" value="P-loop_NTPase"/>
</dbReference>
<gene>
    <name evidence="1" type="ORF">ABS362_16660</name>
</gene>
<comment type="caution">
    <text evidence="1">The sequence shown here is derived from an EMBL/GenBank/DDBJ whole genome shotgun (WGS) entry which is preliminary data.</text>
</comment>
<proteinExistence type="predicted"/>